<keyword evidence="1" id="KW-0812">Transmembrane</keyword>
<dbReference type="RefSeq" id="WP_194115248.1">
    <property type="nucleotide sequence ID" value="NZ_JADFUA010000002.1"/>
</dbReference>
<dbReference type="Proteomes" id="UP000604481">
    <property type="component" value="Unassembled WGS sequence"/>
</dbReference>
<name>A0A8J7FYK1_9NEIS</name>
<feature type="transmembrane region" description="Helical" evidence="1">
    <location>
        <begin position="82"/>
        <end position="100"/>
    </location>
</feature>
<feature type="transmembrane region" description="Helical" evidence="1">
    <location>
        <begin position="368"/>
        <end position="389"/>
    </location>
</feature>
<proteinExistence type="predicted"/>
<protein>
    <submittedName>
        <fullName evidence="2">Uncharacterized protein</fullName>
    </submittedName>
</protein>
<evidence type="ECO:0000256" key="1">
    <source>
        <dbReference type="SAM" id="Phobius"/>
    </source>
</evidence>
<gene>
    <name evidence="2" type="ORF">INR99_05090</name>
</gene>
<dbReference type="EMBL" id="JADFUA010000002">
    <property type="protein sequence ID" value="MBE9608720.1"/>
    <property type="molecule type" value="Genomic_DNA"/>
</dbReference>
<organism evidence="2 3">
    <name type="scientific">Chitinilyticum piscinae</name>
    <dbReference type="NCBI Taxonomy" id="2866724"/>
    <lineage>
        <taxon>Bacteria</taxon>
        <taxon>Pseudomonadati</taxon>
        <taxon>Pseudomonadota</taxon>
        <taxon>Betaproteobacteria</taxon>
        <taxon>Neisseriales</taxon>
        <taxon>Chitinibacteraceae</taxon>
        <taxon>Chitinilyticum</taxon>
    </lineage>
</organism>
<evidence type="ECO:0000313" key="2">
    <source>
        <dbReference type="EMBL" id="MBE9608720.1"/>
    </source>
</evidence>
<keyword evidence="1" id="KW-0472">Membrane</keyword>
<keyword evidence="3" id="KW-1185">Reference proteome</keyword>
<reference evidence="2 3" key="1">
    <citation type="submission" date="2020-10" db="EMBL/GenBank/DDBJ databases">
        <title>The genome sequence of Chitinilyticum litopenaei 4Y14.</title>
        <authorList>
            <person name="Liu Y."/>
        </authorList>
    </citation>
    <scope>NUCLEOTIDE SEQUENCE [LARGE SCALE GENOMIC DNA]</scope>
    <source>
        <strain evidence="2 3">4Y14</strain>
    </source>
</reference>
<feature type="transmembrane region" description="Helical" evidence="1">
    <location>
        <begin position="139"/>
        <end position="158"/>
    </location>
</feature>
<feature type="transmembrane region" description="Helical" evidence="1">
    <location>
        <begin position="280"/>
        <end position="299"/>
    </location>
</feature>
<feature type="transmembrane region" description="Helical" evidence="1">
    <location>
        <begin position="46"/>
        <end position="70"/>
    </location>
</feature>
<keyword evidence="1" id="KW-1133">Transmembrane helix</keyword>
<accession>A0A8J7FYK1</accession>
<comment type="caution">
    <text evidence="2">The sequence shown here is derived from an EMBL/GenBank/DDBJ whole genome shotgun (WGS) entry which is preliminary data.</text>
</comment>
<feature type="transmembrane region" description="Helical" evidence="1">
    <location>
        <begin position="178"/>
        <end position="204"/>
    </location>
</feature>
<feature type="transmembrane region" description="Helical" evidence="1">
    <location>
        <begin position="240"/>
        <end position="260"/>
    </location>
</feature>
<sequence length="401" mass="44432">MSSDNTLASLTPQEADFSLVLGGPLYQLLLRAHLSGDTLQLLSRRILVLTGVAWLPLLLLTVQAGTAWGGQVALPFLYSIDIHVRLLIALPLLVVAELIVHQRMLPVIGQFVLRGLVSEADRERFDDAIASALRWRNSLTAEVILLALVYVVGVGVIWRTQTALEVSSWYAGMAEGHFVPTLAGWWLGCVSLPLFQFLLLRWYYRIFIWIRFLWQVSRIRLQLCPLHPDRCGGMGFLGSISYAFTPLLAAQGVVMAGMIADRIFHTGAKLLEFRLELTVLVAFAVAVVLLPMLLFSMQLSQARRQGSREVGMLALRYARDFDQKWLRGGAPADEPLLGSGDIQSLADLGNSFTVITEMKLVPFSKRTVLQLVGATLLPVAPLTLTMISLDELLSQLFKILL</sequence>
<evidence type="ECO:0000313" key="3">
    <source>
        <dbReference type="Proteomes" id="UP000604481"/>
    </source>
</evidence>
<dbReference type="AlphaFoldDB" id="A0A8J7FYK1"/>